<keyword evidence="4" id="KW-0735">Signal-anchor</keyword>
<reference evidence="12 13" key="1">
    <citation type="submission" date="2024-02" db="EMBL/GenBank/DDBJ databases">
        <title>A draft genome for the cacao thread blight pathogen Marasmius crinis-equi.</title>
        <authorList>
            <person name="Cohen S.P."/>
            <person name="Baruah I.K."/>
            <person name="Amoako-Attah I."/>
            <person name="Bukari Y."/>
            <person name="Meinhardt L.W."/>
            <person name="Bailey B.A."/>
        </authorList>
    </citation>
    <scope>NUCLEOTIDE SEQUENCE [LARGE SCALE GENOMIC DNA]</scope>
    <source>
        <strain evidence="12 13">GH-76</strain>
    </source>
</reference>
<evidence type="ECO:0000313" key="13">
    <source>
        <dbReference type="Proteomes" id="UP001465976"/>
    </source>
</evidence>
<organism evidence="12 13">
    <name type="scientific">Marasmius crinis-equi</name>
    <dbReference type="NCBI Taxonomy" id="585013"/>
    <lineage>
        <taxon>Eukaryota</taxon>
        <taxon>Fungi</taxon>
        <taxon>Dikarya</taxon>
        <taxon>Basidiomycota</taxon>
        <taxon>Agaricomycotina</taxon>
        <taxon>Agaricomycetes</taxon>
        <taxon>Agaricomycetidae</taxon>
        <taxon>Agaricales</taxon>
        <taxon>Marasmiineae</taxon>
        <taxon>Marasmiaceae</taxon>
        <taxon>Marasmius</taxon>
    </lineage>
</organism>
<evidence type="ECO:0000256" key="9">
    <source>
        <dbReference type="SAM" id="MobiDB-lite"/>
    </source>
</evidence>
<dbReference type="SUPFAM" id="SSF49899">
    <property type="entry name" value="Concanavalin A-like lectins/glucanases"/>
    <property type="match status" value="1"/>
</dbReference>
<evidence type="ECO:0000256" key="2">
    <source>
        <dbReference type="ARBA" id="ARBA00010962"/>
    </source>
</evidence>
<evidence type="ECO:0000256" key="8">
    <source>
        <dbReference type="ARBA" id="ARBA00023316"/>
    </source>
</evidence>
<keyword evidence="6 10" id="KW-0472">Membrane</keyword>
<dbReference type="Proteomes" id="UP001465976">
    <property type="component" value="Unassembled WGS sequence"/>
</dbReference>
<evidence type="ECO:0000313" key="12">
    <source>
        <dbReference type="EMBL" id="KAL0570695.1"/>
    </source>
</evidence>
<evidence type="ECO:0000256" key="1">
    <source>
        <dbReference type="ARBA" id="ARBA00004606"/>
    </source>
</evidence>
<evidence type="ECO:0000256" key="5">
    <source>
        <dbReference type="ARBA" id="ARBA00022989"/>
    </source>
</evidence>
<dbReference type="PROSITE" id="PS51762">
    <property type="entry name" value="GH16_2"/>
    <property type="match status" value="1"/>
</dbReference>
<feature type="transmembrane region" description="Helical" evidence="10">
    <location>
        <begin position="196"/>
        <end position="220"/>
    </location>
</feature>
<comment type="similarity">
    <text evidence="2">Belongs to the SKN1/KRE6 family.</text>
</comment>
<dbReference type="InterPro" id="IPR013320">
    <property type="entry name" value="ConA-like_dom_sf"/>
</dbReference>
<keyword evidence="3 10" id="KW-0812">Transmembrane</keyword>
<evidence type="ECO:0000259" key="11">
    <source>
        <dbReference type="PROSITE" id="PS51762"/>
    </source>
</evidence>
<keyword evidence="7" id="KW-0325">Glycoprotein</keyword>
<name>A0ABR3F673_9AGAR</name>
<dbReference type="InterPro" id="IPR005629">
    <property type="entry name" value="Skn1/Kre6/Sbg1"/>
</dbReference>
<proteinExistence type="inferred from homology"/>
<comment type="caution">
    <text evidence="12">The sequence shown here is derived from an EMBL/GenBank/DDBJ whole genome shotgun (WGS) entry which is preliminary data.</text>
</comment>
<gene>
    <name evidence="12" type="ORF">V5O48_011270</name>
</gene>
<dbReference type="EMBL" id="JBAHYK010000889">
    <property type="protein sequence ID" value="KAL0570695.1"/>
    <property type="molecule type" value="Genomic_DNA"/>
</dbReference>
<keyword evidence="8" id="KW-0961">Cell wall biogenesis/degradation</keyword>
<accession>A0ABR3F673</accession>
<sequence>MATNQPDFAHQEEDITHRFDDSLRKTAYGGRQYHLPTSLQHSRSSNSIRPNFFPASVESSTKKFPPGDSIPLHRLVAETDSRSSRNRCLSNTSESPTLFVSSEDHRYPTLESRTRCISTSSSDSRQLLAPNPFASATTLVPPTAPTSHGLIPYEYDPVADSLLSDDEEDMLHDPKYSDEETRRALKLPSVMFSWRGCANVSTLVLLVAGILFAFMVYPIWKAVERNAKKNAVANSSTGQNISRTAIDEDTPDDAKTRIGFDGQKYDLVYSDEFNEPGRTFYPGDDPYLEAMDFWYGVTGDMEWYDPQQVTTRDGALVITMDVNTTAEAGLTPGSSAPFKAEDNHGLAYRSGMVQSWNKFCFTSGYIEVSVILPGPNSSQVGYWPGAWTMGNLGRPGYRATTDGMWPYSYDECDVGTFINQTEKGNSGPPAALHAEKSWVEYDKRLSVLNGQRLSACTCPNSDHPGPYGQLESGSDEQRYRGRGVPEIDIIEIQHNDAGPGTVASQSAQFAPFTHDYAFDMAGYTIFDTNKTHLNGYQGSPLQQAVSGLTQVPDEGFQGVSDRRFVKYGFEYWADPNSRDDGYITWQVDDKESVRLTPKAVGPDKGSEGSQVGQRIIPEEPMSIVLNLGISQNWGNIDLSTLIFPAEMLFDYIRVYQREGHTNIGCDPKDYPTMDYIRRHVDQYSDWDTKMEWEYERPKNKLVSSD</sequence>
<dbReference type="PANTHER" id="PTHR31361">
    <property type="entry name" value="BETA-GLUCAN SYNTHESIS-ASSOCIATED PROTEIN KRE6-RELATED"/>
    <property type="match status" value="1"/>
</dbReference>
<dbReference type="Gene3D" id="2.60.120.200">
    <property type="match status" value="2"/>
</dbReference>
<evidence type="ECO:0000256" key="7">
    <source>
        <dbReference type="ARBA" id="ARBA00023180"/>
    </source>
</evidence>
<protein>
    <recommendedName>
        <fullName evidence="11">GH16 domain-containing protein</fullName>
    </recommendedName>
</protein>
<keyword evidence="5 10" id="KW-1133">Transmembrane helix</keyword>
<evidence type="ECO:0000256" key="3">
    <source>
        <dbReference type="ARBA" id="ARBA00022692"/>
    </source>
</evidence>
<dbReference type="PANTHER" id="PTHR31361:SF1">
    <property type="entry name" value="BETA-GLUCAN SYNTHESIS-ASSOCIATED PROTEIN KRE6-RELATED"/>
    <property type="match status" value="1"/>
</dbReference>
<evidence type="ECO:0000256" key="6">
    <source>
        <dbReference type="ARBA" id="ARBA00023136"/>
    </source>
</evidence>
<feature type="domain" description="GH16" evidence="11">
    <location>
        <begin position="258"/>
        <end position="660"/>
    </location>
</feature>
<feature type="compositionally biased region" description="Polar residues" evidence="9">
    <location>
        <begin position="35"/>
        <end position="49"/>
    </location>
</feature>
<comment type="subcellular location">
    <subcellularLocation>
        <location evidence="1">Membrane</location>
        <topology evidence="1">Single-pass type II membrane protein</topology>
    </subcellularLocation>
</comment>
<dbReference type="InterPro" id="IPR000757">
    <property type="entry name" value="Beta-glucanase-like"/>
</dbReference>
<evidence type="ECO:0000256" key="4">
    <source>
        <dbReference type="ARBA" id="ARBA00022968"/>
    </source>
</evidence>
<dbReference type="Pfam" id="PF03935">
    <property type="entry name" value="SKN1_KRE6_Sbg1"/>
    <property type="match status" value="1"/>
</dbReference>
<feature type="region of interest" description="Disordered" evidence="9">
    <location>
        <begin position="34"/>
        <end position="70"/>
    </location>
</feature>
<evidence type="ECO:0000256" key="10">
    <source>
        <dbReference type="SAM" id="Phobius"/>
    </source>
</evidence>
<keyword evidence="13" id="KW-1185">Reference proteome</keyword>